<dbReference type="EMBL" id="JARVUX010000002">
    <property type="protein sequence ID" value="MDH2335657.1"/>
    <property type="molecule type" value="Genomic_DNA"/>
</dbReference>
<reference evidence="1" key="1">
    <citation type="submission" date="2023-04" db="EMBL/GenBank/DDBJ databases">
        <title>Epidemiological investigation of Clostridium perfringens isolated from cattle.</title>
        <authorList>
            <person name="Tian R."/>
        </authorList>
    </citation>
    <scope>NUCLEOTIDE SEQUENCE</scope>
    <source>
        <strain evidence="1">ZWCP172</strain>
    </source>
</reference>
<evidence type="ECO:0000313" key="2">
    <source>
        <dbReference type="Proteomes" id="UP001222958"/>
    </source>
</evidence>
<dbReference type="Proteomes" id="UP001222958">
    <property type="component" value="Unassembled WGS sequence"/>
</dbReference>
<dbReference type="RefSeq" id="WP_198612857.1">
    <property type="nucleotide sequence ID" value="NZ_CP075927.1"/>
</dbReference>
<protein>
    <submittedName>
        <fullName evidence="1">Uncharacterized protein</fullName>
    </submittedName>
</protein>
<accession>A0AAP4EDA5</accession>
<sequence length="54" mass="6514">MKEKDKKMVRSISFKKIEKDLWDHLEGQRDPSAFLKYLILKDMQDENKKEKGLC</sequence>
<organism evidence="1 2">
    <name type="scientific">Clostridium perfringens</name>
    <dbReference type="NCBI Taxonomy" id="1502"/>
    <lineage>
        <taxon>Bacteria</taxon>
        <taxon>Bacillati</taxon>
        <taxon>Bacillota</taxon>
        <taxon>Clostridia</taxon>
        <taxon>Eubacteriales</taxon>
        <taxon>Clostridiaceae</taxon>
        <taxon>Clostridium</taxon>
    </lineage>
</organism>
<gene>
    <name evidence="1" type="ORF">QDQ28_05600</name>
</gene>
<dbReference type="AlphaFoldDB" id="A0AAP4EDA5"/>
<proteinExistence type="predicted"/>
<comment type="caution">
    <text evidence="1">The sequence shown here is derived from an EMBL/GenBank/DDBJ whole genome shotgun (WGS) entry which is preliminary data.</text>
</comment>
<name>A0AAP4EDA5_CLOPF</name>
<evidence type="ECO:0000313" key="1">
    <source>
        <dbReference type="EMBL" id="MDH2335657.1"/>
    </source>
</evidence>